<dbReference type="Gramene" id="Solyc11g043040.1.1">
    <property type="protein sequence ID" value="Solyc11g043040.1.1.1"/>
    <property type="gene ID" value="Solyc11g043040.1"/>
</dbReference>
<dbReference type="EnsemblPlants" id="Solyc11g043040.1.1">
    <property type="protein sequence ID" value="Solyc11g043040.1.1.1"/>
    <property type="gene ID" value="Solyc11g043040.1"/>
</dbReference>
<name>A0A3Q7IWV9_SOLLC</name>
<protein>
    <recommendedName>
        <fullName evidence="3">Pentatricopeptide repeat-containing protein</fullName>
    </recommendedName>
</protein>
<keyword evidence="2" id="KW-1185">Reference proteome</keyword>
<dbReference type="Proteomes" id="UP000004994">
    <property type="component" value="Chromosome 11"/>
</dbReference>
<organism evidence="1">
    <name type="scientific">Solanum lycopersicum</name>
    <name type="common">Tomato</name>
    <name type="synonym">Lycopersicon esculentum</name>
    <dbReference type="NCBI Taxonomy" id="4081"/>
    <lineage>
        <taxon>Eukaryota</taxon>
        <taxon>Viridiplantae</taxon>
        <taxon>Streptophyta</taxon>
        <taxon>Embryophyta</taxon>
        <taxon>Tracheophyta</taxon>
        <taxon>Spermatophyta</taxon>
        <taxon>Magnoliopsida</taxon>
        <taxon>eudicotyledons</taxon>
        <taxon>Gunneridae</taxon>
        <taxon>Pentapetalae</taxon>
        <taxon>asterids</taxon>
        <taxon>lamiids</taxon>
        <taxon>Solanales</taxon>
        <taxon>Solanaceae</taxon>
        <taxon>Solanoideae</taxon>
        <taxon>Solaneae</taxon>
        <taxon>Solanum</taxon>
        <taxon>Solanum subgen. Lycopersicon</taxon>
    </lineage>
</organism>
<reference evidence="1" key="2">
    <citation type="submission" date="2019-01" db="UniProtKB">
        <authorList>
            <consortium name="EnsemblPlants"/>
        </authorList>
    </citation>
    <scope>IDENTIFICATION</scope>
    <source>
        <strain evidence="1">cv. Heinz 1706</strain>
    </source>
</reference>
<evidence type="ECO:0000313" key="1">
    <source>
        <dbReference type="EnsemblPlants" id="Solyc11g043040.1.1.1"/>
    </source>
</evidence>
<proteinExistence type="predicted"/>
<reference evidence="1" key="1">
    <citation type="journal article" date="2012" name="Nature">
        <title>The tomato genome sequence provides insights into fleshy fruit evolution.</title>
        <authorList>
            <consortium name="Tomato Genome Consortium"/>
        </authorList>
    </citation>
    <scope>NUCLEOTIDE SEQUENCE [LARGE SCALE GENOMIC DNA]</scope>
    <source>
        <strain evidence="1">cv. Heinz 1706</strain>
    </source>
</reference>
<evidence type="ECO:0000313" key="2">
    <source>
        <dbReference type="Proteomes" id="UP000004994"/>
    </source>
</evidence>
<evidence type="ECO:0008006" key="3">
    <source>
        <dbReference type="Google" id="ProtNLM"/>
    </source>
</evidence>
<dbReference type="InParanoid" id="A0A3Q7IWV9"/>
<dbReference type="SMR" id="A0A3Q7IWV9"/>
<dbReference type="STRING" id="4081.A0A3Q7IWV9"/>
<dbReference type="AlphaFoldDB" id="A0A3Q7IWV9"/>
<dbReference type="PaxDb" id="4081-Solyc11g043040.1.1"/>
<sequence length="92" mass="10475">MTDLKRIHSHFIKSGLIKNKIASSHVLAFSAKSPPNGDINYANLVFTHIENPTLCNWNTIIRGFLESSTLKYVIHIFIEMLNNSQVQPHMLN</sequence>
<accession>A0A3Q7IWV9</accession>